<dbReference type="InterPro" id="IPR036565">
    <property type="entry name" value="Mur-like_cat_sf"/>
</dbReference>
<dbReference type="NCBIfam" id="TIGR01499">
    <property type="entry name" value="folC"/>
    <property type="match status" value="1"/>
</dbReference>
<evidence type="ECO:0000256" key="3">
    <source>
        <dbReference type="ARBA" id="ARBA00022723"/>
    </source>
</evidence>
<dbReference type="InterPro" id="IPR001645">
    <property type="entry name" value="Folylpolyglutamate_synth"/>
</dbReference>
<dbReference type="GO" id="GO:0005739">
    <property type="term" value="C:mitochondrion"/>
    <property type="evidence" value="ECO:0007669"/>
    <property type="project" value="TreeGrafter"/>
</dbReference>
<dbReference type="GO" id="GO:0005524">
    <property type="term" value="F:ATP binding"/>
    <property type="evidence" value="ECO:0007669"/>
    <property type="project" value="UniProtKB-KW"/>
</dbReference>
<dbReference type="InterPro" id="IPR018109">
    <property type="entry name" value="Folylpolyglutamate_synth_CS"/>
</dbReference>
<keyword evidence="3" id="KW-0479">Metal-binding</keyword>
<dbReference type="OrthoDB" id="5212574at2759"/>
<reference evidence="9 10" key="1">
    <citation type="journal article" date="2018" name="Elife">
        <title>Functional genomics of lipid metabolism in the oleaginous yeast Rhodosporidium toruloides.</title>
        <authorList>
            <person name="Coradetti S.T."/>
            <person name="Pinel D."/>
            <person name="Geiselman G."/>
            <person name="Ito M."/>
            <person name="Mondo S."/>
            <person name="Reilly M.C."/>
            <person name="Cheng Y.F."/>
            <person name="Bauer S."/>
            <person name="Grigoriev I."/>
            <person name="Gladden J.M."/>
            <person name="Simmons B.A."/>
            <person name="Brem R."/>
            <person name="Arkin A.P."/>
            <person name="Skerker J.M."/>
        </authorList>
    </citation>
    <scope>NUCLEOTIDE SEQUENCE [LARGE SCALE GENOMIC DNA]</scope>
    <source>
        <strain evidence="9 10">NBRC 0880</strain>
    </source>
</reference>
<comment type="similarity">
    <text evidence="1">Belongs to the folylpolyglutamate synthase family.</text>
</comment>
<keyword evidence="6" id="KW-0460">Magnesium</keyword>
<dbReference type="PANTHER" id="PTHR11136:SF0">
    <property type="entry name" value="DIHYDROFOLATE SYNTHETASE-RELATED"/>
    <property type="match status" value="1"/>
</dbReference>
<evidence type="ECO:0000259" key="8">
    <source>
        <dbReference type="Pfam" id="PF02875"/>
    </source>
</evidence>
<comment type="caution">
    <text evidence="9">The sequence shown here is derived from an EMBL/GenBank/DDBJ whole genome shotgun (WGS) entry which is preliminary data.</text>
</comment>
<dbReference type="GO" id="GO:0008841">
    <property type="term" value="F:dihydrofolate synthase activity"/>
    <property type="evidence" value="ECO:0007669"/>
    <property type="project" value="TreeGrafter"/>
</dbReference>
<dbReference type="Gene3D" id="3.90.190.20">
    <property type="entry name" value="Mur ligase, C-terminal domain"/>
    <property type="match status" value="1"/>
</dbReference>
<protein>
    <submittedName>
        <fullName evidence="9">FolC protein</fullName>
    </submittedName>
</protein>
<gene>
    <name evidence="9" type="ORF">AAT19DRAFT_10460</name>
</gene>
<dbReference type="InterPro" id="IPR004101">
    <property type="entry name" value="Mur_ligase_C"/>
</dbReference>
<dbReference type="Proteomes" id="UP000239560">
    <property type="component" value="Unassembled WGS sequence"/>
</dbReference>
<feature type="compositionally biased region" description="Polar residues" evidence="7">
    <location>
        <begin position="1"/>
        <end position="20"/>
    </location>
</feature>
<evidence type="ECO:0000256" key="6">
    <source>
        <dbReference type="ARBA" id="ARBA00022842"/>
    </source>
</evidence>
<organism evidence="9 10">
    <name type="scientific">Rhodotorula toruloides</name>
    <name type="common">Yeast</name>
    <name type="synonym">Rhodosporidium toruloides</name>
    <dbReference type="NCBI Taxonomy" id="5286"/>
    <lineage>
        <taxon>Eukaryota</taxon>
        <taxon>Fungi</taxon>
        <taxon>Dikarya</taxon>
        <taxon>Basidiomycota</taxon>
        <taxon>Pucciniomycotina</taxon>
        <taxon>Microbotryomycetes</taxon>
        <taxon>Sporidiobolales</taxon>
        <taxon>Sporidiobolaceae</taxon>
        <taxon>Rhodotorula</taxon>
    </lineage>
</organism>
<evidence type="ECO:0000256" key="5">
    <source>
        <dbReference type="ARBA" id="ARBA00022840"/>
    </source>
</evidence>
<dbReference type="GO" id="GO:0046872">
    <property type="term" value="F:metal ion binding"/>
    <property type="evidence" value="ECO:0007669"/>
    <property type="project" value="UniProtKB-KW"/>
</dbReference>
<evidence type="ECO:0000313" key="9">
    <source>
        <dbReference type="EMBL" id="PRQ70920.1"/>
    </source>
</evidence>
<dbReference type="Pfam" id="PF02875">
    <property type="entry name" value="Mur_ligase_C"/>
    <property type="match status" value="1"/>
</dbReference>
<evidence type="ECO:0000256" key="4">
    <source>
        <dbReference type="ARBA" id="ARBA00022741"/>
    </source>
</evidence>
<proteinExistence type="inferred from homology"/>
<dbReference type="SUPFAM" id="SSF53623">
    <property type="entry name" value="MurD-like peptide ligases, catalytic domain"/>
    <property type="match status" value="1"/>
</dbReference>
<sequence length="506" mass="53291">MSSPADQHDLTTTSPSTSMPGISLGLTRIHRLLSLLRSPHLATPVVHIAGTNGKGSVSAYLSSILSQSKLAVGRFNSPHLVDEWDCIQLHGRPVDEGLFFEAKKEVERVSEREGVGATSFEVLTATAFSLFARSRPPLDVAVVEVGMGGSEDATNVVPAEKTLLSVVTAVELDHQKFLGDTVGEIATVKAGITREGGDVVLSVQAHVEATEAVRRVAAERGARVWHAGEAVVIADGEAGASRGATAPSAFPPPPLAVIPLEATSVIPPLESHSPSTSASVTAQLPLPGSYQLQNSAAAVLAAHLLRTLPRTLSLLPSLSQITDDSIRTGVEATRWPGRLSWETYTTSSGRQLPLLLDGAHNPSSAALLASYLSSLPPALRPTTLVFALSAPRDPADVVRPLLRALAAREAGRRLRVICCGFSTPVGMEWVRPTAASELAAAVKRIAAEEASRAEVQVEEAPDAEAALRLVENCVDSEGSVVVAGSLYLVADALRTLRRRQQGGEER</sequence>
<evidence type="ECO:0000256" key="1">
    <source>
        <dbReference type="ARBA" id="ARBA00008276"/>
    </source>
</evidence>
<keyword evidence="2" id="KW-0436">Ligase</keyword>
<evidence type="ECO:0000256" key="7">
    <source>
        <dbReference type="SAM" id="MobiDB-lite"/>
    </source>
</evidence>
<dbReference type="EMBL" id="LCTV02000013">
    <property type="protein sequence ID" value="PRQ70920.1"/>
    <property type="molecule type" value="Genomic_DNA"/>
</dbReference>
<accession>A0A2S9ZYT4</accession>
<dbReference type="Gene3D" id="3.40.1190.10">
    <property type="entry name" value="Mur-like, catalytic domain"/>
    <property type="match status" value="1"/>
</dbReference>
<dbReference type="InterPro" id="IPR036615">
    <property type="entry name" value="Mur_ligase_C_dom_sf"/>
</dbReference>
<dbReference type="UniPathway" id="UPA00850"/>
<feature type="region of interest" description="Disordered" evidence="7">
    <location>
        <begin position="1"/>
        <end position="21"/>
    </location>
</feature>
<dbReference type="PROSITE" id="PS01012">
    <property type="entry name" value="FOLYLPOLYGLU_SYNT_2"/>
    <property type="match status" value="1"/>
</dbReference>
<dbReference type="GO" id="GO:0004326">
    <property type="term" value="F:tetrahydrofolylpolyglutamate synthase activity"/>
    <property type="evidence" value="ECO:0007669"/>
    <property type="project" value="InterPro"/>
</dbReference>
<dbReference type="PROSITE" id="PS01011">
    <property type="entry name" value="FOLYLPOLYGLU_SYNT_1"/>
    <property type="match status" value="1"/>
</dbReference>
<name>A0A2S9ZYT4_RHOTO</name>
<evidence type="ECO:0000313" key="10">
    <source>
        <dbReference type="Proteomes" id="UP000239560"/>
    </source>
</evidence>
<feature type="domain" description="Mur ligase C-terminal" evidence="8">
    <location>
        <begin position="350"/>
        <end position="485"/>
    </location>
</feature>
<keyword evidence="4" id="KW-0547">Nucleotide-binding</keyword>
<dbReference type="GO" id="GO:0005829">
    <property type="term" value="C:cytosol"/>
    <property type="evidence" value="ECO:0007669"/>
    <property type="project" value="TreeGrafter"/>
</dbReference>
<dbReference type="PANTHER" id="PTHR11136">
    <property type="entry name" value="FOLYLPOLYGLUTAMATE SYNTHASE-RELATED"/>
    <property type="match status" value="1"/>
</dbReference>
<evidence type="ECO:0000256" key="2">
    <source>
        <dbReference type="ARBA" id="ARBA00022598"/>
    </source>
</evidence>
<dbReference type="SUPFAM" id="SSF53244">
    <property type="entry name" value="MurD-like peptide ligases, peptide-binding domain"/>
    <property type="match status" value="1"/>
</dbReference>
<keyword evidence="5" id="KW-0067">ATP-binding</keyword>
<dbReference type="AlphaFoldDB" id="A0A2S9ZYT4"/>